<dbReference type="RefSeq" id="WP_144757286.1">
    <property type="nucleotide sequence ID" value="NZ_VMNW02000108.1"/>
</dbReference>
<proteinExistence type="predicted"/>
<sequence length="119" mass="13554">MDDVWGGERGRRVERALLRSMADGGDPHLAELAREVLDGRFSLREAAYSSAYAEILREKTAPLAEAWRNMSELDRADAVANAEQYERQLLEQCETAVEPAPPERGPREDEDFSERTYRL</sequence>
<comment type="caution">
    <text evidence="2">The sequence shown here is derived from an EMBL/GenBank/DDBJ whole genome shotgun (WGS) entry which is preliminary data.</text>
</comment>
<keyword evidence="3" id="KW-1185">Reference proteome</keyword>
<evidence type="ECO:0000313" key="3">
    <source>
        <dbReference type="Proteomes" id="UP000319769"/>
    </source>
</evidence>
<dbReference type="AlphaFoldDB" id="A0A5N0ULX8"/>
<gene>
    <name evidence="2" type="ORF">FPZ12_039945</name>
</gene>
<evidence type="ECO:0000256" key="1">
    <source>
        <dbReference type="SAM" id="MobiDB-lite"/>
    </source>
</evidence>
<reference evidence="2" key="1">
    <citation type="submission" date="2019-09" db="EMBL/GenBank/DDBJ databases">
        <authorList>
            <person name="Teo W.F.A."/>
            <person name="Duangmal K."/>
        </authorList>
    </citation>
    <scope>NUCLEOTIDE SEQUENCE [LARGE SCALE GENOMIC DNA]</scope>
    <source>
        <strain evidence="2">K81G1</strain>
    </source>
</reference>
<accession>A0A5N0ULX8</accession>
<protein>
    <submittedName>
        <fullName evidence="2">Uncharacterized protein</fullName>
    </submittedName>
</protein>
<dbReference type="Proteomes" id="UP000319769">
    <property type="component" value="Unassembled WGS sequence"/>
</dbReference>
<evidence type="ECO:0000313" key="2">
    <source>
        <dbReference type="EMBL" id="KAA9151017.1"/>
    </source>
</evidence>
<feature type="region of interest" description="Disordered" evidence="1">
    <location>
        <begin position="95"/>
        <end position="119"/>
    </location>
</feature>
<dbReference type="EMBL" id="VMNW02000108">
    <property type="protein sequence ID" value="KAA9151017.1"/>
    <property type="molecule type" value="Genomic_DNA"/>
</dbReference>
<organism evidence="2 3">
    <name type="scientific">Amycolatopsis acidicola</name>
    <dbReference type="NCBI Taxonomy" id="2596893"/>
    <lineage>
        <taxon>Bacteria</taxon>
        <taxon>Bacillati</taxon>
        <taxon>Actinomycetota</taxon>
        <taxon>Actinomycetes</taxon>
        <taxon>Pseudonocardiales</taxon>
        <taxon>Pseudonocardiaceae</taxon>
        <taxon>Amycolatopsis</taxon>
    </lineage>
</organism>
<dbReference type="OrthoDB" id="3298182at2"/>
<name>A0A5N0ULX8_9PSEU</name>